<feature type="signal peptide" evidence="2">
    <location>
        <begin position="1"/>
        <end position="15"/>
    </location>
</feature>
<sequence>MYGLFFVLLIHWCSASEVFVGVLTWNSGAEESFPLGPWQAQQATAARLVAPHLSPRRPTLDLLVTAEEALTPPPPNMSVAHALAQDLTNGTLWSAMEGLRAPAARSTLVWLPTRHAGTGNSVFSTAVLLPRPPSSTIPLNYGKTHPFDRSVFTPGTTGPLVVPLTATAAAAGVLICYDLLFTQPLCAYQHVNVLALPTWWVNLDARLAATPTQQALARSTGLAVAAAGPGDGYFNSGSGLYHGNGSVASVYFTNDPFVQVANVLAATLVDEPTSPQAGTFRAACASGPVETVESFPHGGSGNVTFHTLSGNSTGPMRAKVCVPRWSSSSTICCSVEFTEHPAPASASSSVPQPTTYALVVYSGWYGKTQDMFPHHVCSFAVASDLEHGSAADGFGWANSTTTSFASVSLAVTGVEGGPGMRPMSVVAHAGMVATNDYTTSPTGTALATQGAVVAASAFFFPRFAGTQSHRQNNVE</sequence>
<proteinExistence type="inferred from homology"/>
<feature type="chain" id="PRO_5031094866" description="CN hydrolase domain-containing protein" evidence="2">
    <location>
        <begin position="16"/>
        <end position="475"/>
    </location>
</feature>
<dbReference type="InterPro" id="IPR036526">
    <property type="entry name" value="C-N_Hydrolase_sf"/>
</dbReference>
<dbReference type="PANTHER" id="PTHR10609:SF27">
    <property type="entry name" value="CN HYDROLASE DOMAIN-CONTAINING PROTEIN-RELATED"/>
    <property type="match status" value="1"/>
</dbReference>
<comment type="similarity">
    <text evidence="1">Belongs to the carbon-nitrogen hydrolase superfamily. BTD/VNN family.</text>
</comment>
<evidence type="ECO:0000256" key="2">
    <source>
        <dbReference type="SAM" id="SignalP"/>
    </source>
</evidence>
<evidence type="ECO:0000256" key="1">
    <source>
        <dbReference type="ARBA" id="ARBA00008225"/>
    </source>
</evidence>
<organism evidence="4">
    <name type="scientific">Sexangularia sp. CB-2014</name>
    <dbReference type="NCBI Taxonomy" id="1486929"/>
    <lineage>
        <taxon>Eukaryota</taxon>
        <taxon>Amoebozoa</taxon>
        <taxon>Tubulinea</taxon>
        <taxon>Elardia</taxon>
        <taxon>Arcellinida</taxon>
        <taxon>Arcellinida incertae sedis</taxon>
        <taxon>Sexangularia</taxon>
    </lineage>
</organism>
<evidence type="ECO:0000313" key="4">
    <source>
        <dbReference type="EMBL" id="CAD9305234.1"/>
    </source>
</evidence>
<name>A0A7S1VMY1_9EUKA</name>
<gene>
    <name evidence="4" type="ORF">SSP0437_LOCUS10265</name>
</gene>
<dbReference type="EMBL" id="HBGL01013135">
    <property type="protein sequence ID" value="CAD9305234.1"/>
    <property type="molecule type" value="Transcribed_RNA"/>
</dbReference>
<dbReference type="AlphaFoldDB" id="A0A7S1VMY1"/>
<keyword evidence="2" id="KW-0732">Signal</keyword>
<protein>
    <recommendedName>
        <fullName evidence="3">CN hydrolase domain-containing protein</fullName>
    </recommendedName>
</protein>
<dbReference type="Gene3D" id="3.60.110.10">
    <property type="entry name" value="Carbon-nitrogen hydrolase"/>
    <property type="match status" value="1"/>
</dbReference>
<dbReference type="PROSITE" id="PS50263">
    <property type="entry name" value="CN_HYDROLASE"/>
    <property type="match status" value="1"/>
</dbReference>
<dbReference type="PANTHER" id="PTHR10609">
    <property type="entry name" value="BIOTINIDASE-RELATED"/>
    <property type="match status" value="1"/>
</dbReference>
<evidence type="ECO:0000259" key="3">
    <source>
        <dbReference type="PROSITE" id="PS50263"/>
    </source>
</evidence>
<dbReference type="InterPro" id="IPR040154">
    <property type="entry name" value="Biotinidase/VNN"/>
</dbReference>
<feature type="domain" description="CN hydrolase" evidence="3">
    <location>
        <begin position="23"/>
        <end position="265"/>
    </location>
</feature>
<dbReference type="InterPro" id="IPR003010">
    <property type="entry name" value="C-N_Hydrolase"/>
</dbReference>
<reference evidence="4" key="1">
    <citation type="submission" date="2021-01" db="EMBL/GenBank/DDBJ databases">
        <authorList>
            <person name="Corre E."/>
            <person name="Pelletier E."/>
            <person name="Niang G."/>
            <person name="Scheremetjew M."/>
            <person name="Finn R."/>
            <person name="Kale V."/>
            <person name="Holt S."/>
            <person name="Cochrane G."/>
            <person name="Meng A."/>
            <person name="Brown T."/>
            <person name="Cohen L."/>
        </authorList>
    </citation>
    <scope>NUCLEOTIDE SEQUENCE</scope>
    <source>
        <strain evidence="4">ATCC 50979</strain>
    </source>
</reference>
<dbReference type="SUPFAM" id="SSF56317">
    <property type="entry name" value="Carbon-nitrogen hydrolase"/>
    <property type="match status" value="1"/>
</dbReference>
<accession>A0A7S1VMY1</accession>